<comment type="function">
    <text evidence="8">Subunit of the oligosaccharyl transferase (OST) complex that catalyzes the initial transfer of a defined glycan (Glc(3)Man(9)GlcNAc(2) in eukaryotes) from the lipid carrier dolichol-pyrophosphate to an asparagine residue within an Asn-X-Ser/Thr consensus motif in nascent polypeptide chains, the first step in protein N-glycosylation. N-glycosylation occurs cotranslationally and the complex associates with the Sec61 complex at the channel-forming translocon complex that mediates protein translocation across the endoplasmic reticulum (ER).</text>
</comment>
<dbReference type="InterPro" id="IPR055457">
    <property type="entry name" value="OST48_N"/>
</dbReference>
<dbReference type="InterPro" id="IPR055459">
    <property type="entry name" value="OST48_MD"/>
</dbReference>
<feature type="compositionally biased region" description="Low complexity" evidence="9">
    <location>
        <begin position="516"/>
        <end position="535"/>
    </location>
</feature>
<dbReference type="UniPathway" id="UPA00378"/>
<comment type="subcellular location">
    <subcellularLocation>
        <location evidence="8">Endoplasmic reticulum membrane</location>
        <topology evidence="8">Single-pass type I membrane protein</topology>
    </subcellularLocation>
    <subcellularLocation>
        <location evidence="1">Membrane</location>
        <topology evidence="1">Single-pass type I membrane protein</topology>
    </subcellularLocation>
</comment>
<keyword evidence="6 8" id="KW-1133">Transmembrane helix</keyword>
<gene>
    <name evidence="12" type="ORF">AX774_g4672</name>
</gene>
<evidence type="ECO:0000256" key="7">
    <source>
        <dbReference type="ARBA" id="ARBA00023136"/>
    </source>
</evidence>
<evidence type="ECO:0000256" key="4">
    <source>
        <dbReference type="ARBA" id="ARBA00022692"/>
    </source>
</evidence>
<evidence type="ECO:0000256" key="1">
    <source>
        <dbReference type="ARBA" id="ARBA00004479"/>
    </source>
</evidence>
<evidence type="ECO:0000256" key="6">
    <source>
        <dbReference type="ARBA" id="ARBA00022989"/>
    </source>
</evidence>
<evidence type="ECO:0000259" key="11">
    <source>
        <dbReference type="Pfam" id="PF23358"/>
    </source>
</evidence>
<dbReference type="InterPro" id="IPR005013">
    <property type="entry name" value="DDOST_48_kDa_subunit"/>
</dbReference>
<feature type="domain" description="OST48 middle" evidence="11">
    <location>
        <begin position="349"/>
        <end position="497"/>
    </location>
</feature>
<feature type="region of interest" description="Disordered" evidence="9">
    <location>
        <begin position="503"/>
        <end position="546"/>
    </location>
</feature>
<dbReference type="GO" id="GO:0016740">
    <property type="term" value="F:transferase activity"/>
    <property type="evidence" value="ECO:0007669"/>
    <property type="project" value="UniProtKB-KW"/>
</dbReference>
<keyword evidence="4 8" id="KW-0812">Transmembrane</keyword>
<feature type="transmembrane region" description="Helical" evidence="8">
    <location>
        <begin position="475"/>
        <end position="497"/>
    </location>
</feature>
<dbReference type="GO" id="GO:0008250">
    <property type="term" value="C:oligosaccharyltransferase complex"/>
    <property type="evidence" value="ECO:0007669"/>
    <property type="project" value="TreeGrafter"/>
</dbReference>
<dbReference type="AlphaFoldDB" id="A0A1R1PLN9"/>
<name>A0A1R1PLN9_ZANCU</name>
<dbReference type="Pfam" id="PF23358">
    <property type="entry name" value="OST48_MD"/>
    <property type="match status" value="1"/>
</dbReference>
<evidence type="ECO:0000256" key="3">
    <source>
        <dbReference type="ARBA" id="ARBA00008743"/>
    </source>
</evidence>
<organism evidence="12 13">
    <name type="scientific">Zancudomyces culisetae</name>
    <name type="common">Gut fungus</name>
    <name type="synonym">Smittium culisetae</name>
    <dbReference type="NCBI Taxonomy" id="1213189"/>
    <lineage>
        <taxon>Eukaryota</taxon>
        <taxon>Fungi</taxon>
        <taxon>Fungi incertae sedis</taxon>
        <taxon>Zoopagomycota</taxon>
        <taxon>Kickxellomycotina</taxon>
        <taxon>Harpellomycetes</taxon>
        <taxon>Harpellales</taxon>
        <taxon>Legeriomycetaceae</taxon>
        <taxon>Zancudomyces</taxon>
    </lineage>
</organism>
<evidence type="ECO:0000313" key="13">
    <source>
        <dbReference type="Proteomes" id="UP000188320"/>
    </source>
</evidence>
<evidence type="ECO:0000256" key="5">
    <source>
        <dbReference type="ARBA" id="ARBA00022824"/>
    </source>
</evidence>
<dbReference type="EMBL" id="LSSK01000801">
    <property type="protein sequence ID" value="OMH81857.1"/>
    <property type="molecule type" value="Genomic_DNA"/>
</dbReference>
<sequence length="546" mass="60822">MLLLMLASSFASEDQNSQQAAVSSENSKSKEEVANNKVGTSAATKKSLSLLIILPDVHLYTEYSGIIEYLFDQHGDVDIKPYDMEDIELVKHGEKLYDNVLILCPKCKKYGDKLKVQSFIDYVNIGGNLILAADNRISKFNRKLAHQFGVEFQNSGDKVIDFVENAQSSPIDSSKGNDNKDIFYSSNFINNKYILPSANTNSASKKKLNPVLYGNGIGHIYRSMDKKEEDSVNPLLIPILSGSKSSFLLSENNYSRHGENQVLRGDSLSTAAGSNIHLVSAFQAKNNARVAFFGSLDMFSDKYFSHKIDGKTSVGNKEFTREVTDWVFQKSGVVKVVSSNHHLTSDPSGKRPEHYRVGDQVTYSILLSELKNKTWVPFELPIDSKSEKSDQVQLQIIMLDPYIRKNLVRSPEISPSLSKSAANYSISVKLPQKYGVFKFNVDYRRPGLTFIDDLDVIAFHPLRHDEFPRFLSQAYPYYLSFILLAVGFLLITFIFLVGKSTSATPTKAGTKDKQLKSPPASSSSLSKASAVSSSNDKSDSQVKKRN</sequence>
<feature type="region of interest" description="Disordered" evidence="9">
    <location>
        <begin position="17"/>
        <end position="36"/>
    </location>
</feature>
<dbReference type="OrthoDB" id="29105at2759"/>
<dbReference type="Proteomes" id="UP000188320">
    <property type="component" value="Unassembled WGS sequence"/>
</dbReference>
<dbReference type="Pfam" id="PF03345">
    <property type="entry name" value="OST48_N"/>
    <property type="match status" value="1"/>
</dbReference>
<feature type="domain" description="OST48 N-terminal" evidence="10">
    <location>
        <begin position="50"/>
        <end position="327"/>
    </location>
</feature>
<dbReference type="PANTHER" id="PTHR10830:SF0">
    <property type="entry name" value="DOLICHYL-DIPHOSPHOOLIGOSACCHARIDE--PROTEIN GLYCOSYLTRANSFERASE 48 KDA SUBUNIT"/>
    <property type="match status" value="1"/>
</dbReference>
<evidence type="ECO:0000256" key="9">
    <source>
        <dbReference type="SAM" id="MobiDB-lite"/>
    </source>
</evidence>
<evidence type="ECO:0000256" key="2">
    <source>
        <dbReference type="ARBA" id="ARBA00004922"/>
    </source>
</evidence>
<proteinExistence type="inferred from homology"/>
<dbReference type="PANTHER" id="PTHR10830">
    <property type="entry name" value="DOLICHYL-DIPHOSPHOOLIGOSACCHARIDE--PROTEIN GLYCOSYLTRANSFERASE 48 KDA SUBUNIT"/>
    <property type="match status" value="1"/>
</dbReference>
<evidence type="ECO:0000313" key="12">
    <source>
        <dbReference type="EMBL" id="OMH81857.1"/>
    </source>
</evidence>
<evidence type="ECO:0000259" key="10">
    <source>
        <dbReference type="Pfam" id="PF03345"/>
    </source>
</evidence>
<accession>A0A1R1PLN9</accession>
<evidence type="ECO:0000256" key="8">
    <source>
        <dbReference type="RuleBase" id="RU361142"/>
    </source>
</evidence>
<comment type="pathway">
    <text evidence="2 8">Protein modification; protein glycosylation.</text>
</comment>
<comment type="caution">
    <text evidence="12">The sequence shown here is derived from an EMBL/GenBank/DDBJ whole genome shotgun (WGS) entry which is preliminary data.</text>
</comment>
<comment type="subunit">
    <text evidence="8">Component of the oligosaccharyltransferase (OST) complex.</text>
</comment>
<keyword evidence="5 8" id="KW-0256">Endoplasmic reticulum</keyword>
<reference evidence="13" key="1">
    <citation type="submission" date="2017-01" db="EMBL/GenBank/DDBJ databases">
        <authorList>
            <person name="Wang Y."/>
            <person name="White M."/>
            <person name="Kvist S."/>
            <person name="Moncalvo J.-M."/>
        </authorList>
    </citation>
    <scope>NUCLEOTIDE SEQUENCE [LARGE SCALE GENOMIC DNA]</scope>
    <source>
        <strain evidence="13">COL-18-3</strain>
    </source>
</reference>
<feature type="compositionally biased region" description="Basic and acidic residues" evidence="9">
    <location>
        <begin position="536"/>
        <end position="546"/>
    </location>
</feature>
<keyword evidence="7 8" id="KW-0472">Membrane</keyword>
<dbReference type="GO" id="GO:0018279">
    <property type="term" value="P:protein N-linked glycosylation via asparagine"/>
    <property type="evidence" value="ECO:0007669"/>
    <property type="project" value="UniProtKB-UniRule"/>
</dbReference>
<protein>
    <recommendedName>
        <fullName evidence="8">Dolichyl-diphosphooligosaccharide--protein glycosyltransferase subunit WBP1</fullName>
        <shortName evidence="8">Oligosaccharyl transferase subunit WBP1</shortName>
    </recommendedName>
</protein>
<comment type="similarity">
    <text evidence="3 8">Belongs to the DDOST 48 kDa subunit family.</text>
</comment>
<keyword evidence="12" id="KW-0808">Transferase</keyword>
<keyword evidence="13" id="KW-1185">Reference proteome</keyword>